<dbReference type="VEuPathDB" id="TrichDB:TVAGG3_0839670"/>
<feature type="transmembrane region" description="Helical" evidence="7">
    <location>
        <begin position="132"/>
        <end position="153"/>
    </location>
</feature>
<dbReference type="EC" id="2.3.1.225" evidence="7"/>
<keyword evidence="4 7" id="KW-1133">Transmembrane helix</keyword>
<feature type="compositionally biased region" description="Pro residues" evidence="8">
    <location>
        <begin position="329"/>
        <end position="346"/>
    </location>
</feature>
<accession>A2DWS1</accession>
<keyword evidence="11" id="KW-1185">Reference proteome</keyword>
<dbReference type="AlphaFoldDB" id="A2DWS1"/>
<keyword evidence="5 7" id="KW-0472">Membrane</keyword>
<evidence type="ECO:0000256" key="6">
    <source>
        <dbReference type="ARBA" id="ARBA00023315"/>
    </source>
</evidence>
<feature type="region of interest" description="Disordered" evidence="8">
    <location>
        <begin position="319"/>
        <end position="431"/>
    </location>
</feature>
<keyword evidence="6 7" id="KW-0012">Acyltransferase</keyword>
<dbReference type="PANTHER" id="PTHR22883">
    <property type="entry name" value="ZINC FINGER DHHC DOMAIN CONTAINING PROTEIN"/>
    <property type="match status" value="1"/>
</dbReference>
<sequence length="545" mass="62554">MIVIFLTLCAAVFGSWSLFYTTSGAATIILVVVYLLIYFIWWIAYLNAMCRSPGYLPWFWFIEKRRKYTYEEQMAGIITTEEQKTFASNLDRPERAVFSAKARRIVLRADHICKWIGNWVGLKNYRYFFTQLVWFILEFICFFIIFILEIVDMAKNGWKTTVPRIAMLILIIPVILFFIFFMIVFVRHIGYLTTNKTTVQALKAERSGDYTNPYDLGCRQNCIQTIGDEKYCFAWFCPCPIPRNSDGFYWKRNDSAFVENQGEIVPPSNANAVDYEKNDDNNILLAPKDSEEAEYLSYSGEEESESSSLALMFSTQETGITTTEDTPRKAPPPPPPKPMAPVPPPISGEFFTNTTDYVPEPQSPKDVTRSSFIDTLTDKTVDGDEDEDFDDYTKGKKLPPLPVDIPQELSIRETDPESPHPADPKSRRYYESLRKPHFKHEPDFEKPLKHVHVKKVRIAVKDENGNPTGQHKIKKIKTFSDKEAKNEKSRTKGNIISTPGFSSPPSLPGSSLSSKEKKDFMFGFSMSSRDFGDDTFGDEYYIKNK</sequence>
<feature type="compositionally biased region" description="Basic and acidic residues" evidence="8">
    <location>
        <begin position="478"/>
        <end position="490"/>
    </location>
</feature>
<feature type="transmembrane region" description="Helical" evidence="7">
    <location>
        <begin position="165"/>
        <end position="186"/>
    </location>
</feature>
<reference evidence="10" key="2">
    <citation type="journal article" date="2007" name="Science">
        <title>Draft genome sequence of the sexually transmitted pathogen Trichomonas vaginalis.</title>
        <authorList>
            <person name="Carlton J.M."/>
            <person name="Hirt R.P."/>
            <person name="Silva J.C."/>
            <person name="Delcher A.L."/>
            <person name="Schatz M."/>
            <person name="Zhao Q."/>
            <person name="Wortman J.R."/>
            <person name="Bidwell S.L."/>
            <person name="Alsmark U.C.M."/>
            <person name="Besteiro S."/>
            <person name="Sicheritz-Ponten T."/>
            <person name="Noel C.J."/>
            <person name="Dacks J.B."/>
            <person name="Foster P.G."/>
            <person name="Simillion C."/>
            <person name="Van de Peer Y."/>
            <person name="Miranda-Saavedra D."/>
            <person name="Barton G.J."/>
            <person name="Westrop G.D."/>
            <person name="Mueller S."/>
            <person name="Dessi D."/>
            <person name="Fiori P.L."/>
            <person name="Ren Q."/>
            <person name="Paulsen I."/>
            <person name="Zhang H."/>
            <person name="Bastida-Corcuera F.D."/>
            <person name="Simoes-Barbosa A."/>
            <person name="Brown M.T."/>
            <person name="Hayes R.D."/>
            <person name="Mukherjee M."/>
            <person name="Okumura C.Y."/>
            <person name="Schneider R."/>
            <person name="Smith A.J."/>
            <person name="Vanacova S."/>
            <person name="Villalvazo M."/>
            <person name="Haas B.J."/>
            <person name="Pertea M."/>
            <person name="Feldblyum T.V."/>
            <person name="Utterback T.R."/>
            <person name="Shu C.L."/>
            <person name="Osoegawa K."/>
            <person name="de Jong P.J."/>
            <person name="Hrdy I."/>
            <person name="Horvathova L."/>
            <person name="Zubacova Z."/>
            <person name="Dolezal P."/>
            <person name="Malik S.B."/>
            <person name="Logsdon J.M. Jr."/>
            <person name="Henze K."/>
            <person name="Gupta A."/>
            <person name="Wang C.C."/>
            <person name="Dunne R.L."/>
            <person name="Upcroft J.A."/>
            <person name="Upcroft P."/>
            <person name="White O."/>
            <person name="Salzberg S.L."/>
            <person name="Tang P."/>
            <person name="Chiu C.-H."/>
            <person name="Lee Y.-S."/>
            <person name="Embley T.M."/>
            <person name="Coombs G.H."/>
            <person name="Mottram J.C."/>
            <person name="Tachezy J."/>
            <person name="Fraser-Liggett C.M."/>
            <person name="Johnson P.J."/>
        </authorList>
    </citation>
    <scope>NUCLEOTIDE SEQUENCE [LARGE SCALE GENOMIC DNA]</scope>
    <source>
        <strain evidence="10">G3</strain>
    </source>
</reference>
<feature type="compositionally biased region" description="Basic and acidic residues" evidence="8">
    <location>
        <begin position="410"/>
        <end position="431"/>
    </location>
</feature>
<keyword evidence="2 7" id="KW-0808">Transferase</keyword>
<comment type="domain">
    <text evidence="7">The DHHC domain is required for palmitoyltransferase activity.</text>
</comment>
<comment type="catalytic activity">
    <reaction evidence="7">
        <text>L-cysteinyl-[protein] + hexadecanoyl-CoA = S-hexadecanoyl-L-cysteinyl-[protein] + CoA</text>
        <dbReference type="Rhea" id="RHEA:36683"/>
        <dbReference type="Rhea" id="RHEA-COMP:10131"/>
        <dbReference type="Rhea" id="RHEA-COMP:11032"/>
        <dbReference type="ChEBI" id="CHEBI:29950"/>
        <dbReference type="ChEBI" id="CHEBI:57287"/>
        <dbReference type="ChEBI" id="CHEBI:57379"/>
        <dbReference type="ChEBI" id="CHEBI:74151"/>
        <dbReference type="EC" id="2.3.1.225"/>
    </reaction>
</comment>
<dbReference type="InterPro" id="IPR039859">
    <property type="entry name" value="PFA4/ZDH16/20/ERF2-like"/>
</dbReference>
<dbReference type="InParanoid" id="A2DWS1"/>
<evidence type="ECO:0000256" key="1">
    <source>
        <dbReference type="ARBA" id="ARBA00004141"/>
    </source>
</evidence>
<dbReference type="PANTHER" id="PTHR22883:SF147">
    <property type="entry name" value="PALMITOYLTRANSFERASE"/>
    <property type="match status" value="1"/>
</dbReference>
<feature type="domain" description="Palmitoyltransferase DHHC" evidence="9">
    <location>
        <begin position="80"/>
        <end position="203"/>
    </location>
</feature>
<evidence type="ECO:0000256" key="8">
    <source>
        <dbReference type="SAM" id="MobiDB-lite"/>
    </source>
</evidence>
<dbReference type="GO" id="GO:0005783">
    <property type="term" value="C:endoplasmic reticulum"/>
    <property type="evidence" value="ECO:0000318"/>
    <property type="project" value="GO_Central"/>
</dbReference>
<dbReference type="InterPro" id="IPR001594">
    <property type="entry name" value="Palmitoyltrfase_DHHC"/>
</dbReference>
<evidence type="ECO:0000313" key="11">
    <source>
        <dbReference type="Proteomes" id="UP000001542"/>
    </source>
</evidence>
<dbReference type="VEuPathDB" id="TrichDB:TVAG_392200"/>
<dbReference type="GO" id="GO:0019706">
    <property type="term" value="F:protein-cysteine S-palmitoyltransferase activity"/>
    <property type="evidence" value="ECO:0000318"/>
    <property type="project" value="GO_Central"/>
</dbReference>
<comment type="subcellular location">
    <subcellularLocation>
        <location evidence="1">Membrane</location>
        <topology evidence="1">Multi-pass membrane protein</topology>
    </subcellularLocation>
</comment>
<dbReference type="Pfam" id="PF01529">
    <property type="entry name" value="DHHC"/>
    <property type="match status" value="1"/>
</dbReference>
<dbReference type="RefSeq" id="XP_001327326.1">
    <property type="nucleotide sequence ID" value="XM_001327291.1"/>
</dbReference>
<dbReference type="GO" id="GO:0005794">
    <property type="term" value="C:Golgi apparatus"/>
    <property type="evidence" value="ECO:0000318"/>
    <property type="project" value="GO_Central"/>
</dbReference>
<evidence type="ECO:0000256" key="5">
    <source>
        <dbReference type="ARBA" id="ARBA00023136"/>
    </source>
</evidence>
<feature type="compositionally biased region" description="Low complexity" evidence="8">
    <location>
        <begin position="497"/>
        <end position="513"/>
    </location>
</feature>
<keyword evidence="3 7" id="KW-0812">Transmembrane</keyword>
<dbReference type="Proteomes" id="UP000001542">
    <property type="component" value="Unassembled WGS sequence"/>
</dbReference>
<dbReference type="STRING" id="5722.A2DWS1"/>
<dbReference type="PROSITE" id="PS50216">
    <property type="entry name" value="DHHC"/>
    <property type="match status" value="1"/>
</dbReference>
<evidence type="ECO:0000256" key="3">
    <source>
        <dbReference type="ARBA" id="ARBA00022692"/>
    </source>
</evidence>
<evidence type="ECO:0000256" key="4">
    <source>
        <dbReference type="ARBA" id="ARBA00022989"/>
    </source>
</evidence>
<name>A2DWS1_TRIV3</name>
<feature type="transmembrane region" description="Helical" evidence="7">
    <location>
        <begin position="27"/>
        <end position="46"/>
    </location>
</feature>
<comment type="similarity">
    <text evidence="7">Belongs to the DHHC palmitoyltransferase family.</text>
</comment>
<evidence type="ECO:0000256" key="2">
    <source>
        <dbReference type="ARBA" id="ARBA00022679"/>
    </source>
</evidence>
<dbReference type="EMBL" id="DS113260">
    <property type="protein sequence ID" value="EAY15103.1"/>
    <property type="molecule type" value="Genomic_DNA"/>
</dbReference>
<reference evidence="10" key="1">
    <citation type="submission" date="2006-10" db="EMBL/GenBank/DDBJ databases">
        <authorList>
            <person name="Amadeo P."/>
            <person name="Zhao Q."/>
            <person name="Wortman J."/>
            <person name="Fraser-Liggett C."/>
            <person name="Carlton J."/>
        </authorList>
    </citation>
    <scope>NUCLEOTIDE SEQUENCE</scope>
    <source>
        <strain evidence="10">G3</strain>
    </source>
</reference>
<dbReference type="GO" id="GO:0006612">
    <property type="term" value="P:protein targeting to membrane"/>
    <property type="evidence" value="ECO:0000318"/>
    <property type="project" value="GO_Central"/>
</dbReference>
<protein>
    <recommendedName>
        <fullName evidence="7">Palmitoyltransferase</fullName>
        <ecNumber evidence="7">2.3.1.225</ecNumber>
    </recommendedName>
</protein>
<organism evidence="10 11">
    <name type="scientific">Trichomonas vaginalis (strain ATCC PRA-98 / G3)</name>
    <dbReference type="NCBI Taxonomy" id="412133"/>
    <lineage>
        <taxon>Eukaryota</taxon>
        <taxon>Metamonada</taxon>
        <taxon>Parabasalia</taxon>
        <taxon>Trichomonadida</taxon>
        <taxon>Trichomonadidae</taxon>
        <taxon>Trichomonas</taxon>
    </lineage>
</organism>
<proteinExistence type="inferred from homology"/>
<dbReference type="OrthoDB" id="9909019at2759"/>
<evidence type="ECO:0000256" key="7">
    <source>
        <dbReference type="RuleBase" id="RU079119"/>
    </source>
</evidence>
<dbReference type="eggNOG" id="KOG1315">
    <property type="taxonomic scope" value="Eukaryota"/>
</dbReference>
<feature type="region of interest" description="Disordered" evidence="8">
    <location>
        <begin position="458"/>
        <end position="514"/>
    </location>
</feature>
<dbReference type="GO" id="GO:0016020">
    <property type="term" value="C:membrane"/>
    <property type="evidence" value="ECO:0007669"/>
    <property type="project" value="UniProtKB-SubCell"/>
</dbReference>
<evidence type="ECO:0000259" key="9">
    <source>
        <dbReference type="Pfam" id="PF01529"/>
    </source>
</evidence>
<gene>
    <name evidence="10" type="ORF">TVAG_392200</name>
</gene>
<evidence type="ECO:0000313" key="10">
    <source>
        <dbReference type="EMBL" id="EAY15103.1"/>
    </source>
</evidence>
<dbReference type="KEGG" id="tva:4773104"/>